<dbReference type="EMBL" id="LGUP01000238">
    <property type="protein sequence ID" value="KOG22548.1"/>
    <property type="molecule type" value="Genomic_DNA"/>
</dbReference>
<dbReference type="InterPro" id="IPR011006">
    <property type="entry name" value="CheY-like_superfamily"/>
</dbReference>
<evidence type="ECO:0000256" key="1">
    <source>
        <dbReference type="PROSITE-ProRule" id="PRU00169"/>
    </source>
</evidence>
<gene>
    <name evidence="3" type="ORF">ADK34_21575</name>
</gene>
<keyword evidence="1" id="KW-0597">Phosphoprotein</keyword>
<evidence type="ECO:0000259" key="2">
    <source>
        <dbReference type="PROSITE" id="PS50110"/>
    </source>
</evidence>
<protein>
    <submittedName>
        <fullName evidence="3">Chemotaxis protein CheY</fullName>
    </submittedName>
</protein>
<feature type="modified residue" description="4-aspartylphosphate" evidence="1">
    <location>
        <position position="61"/>
    </location>
</feature>
<name>A0A0L8K9J4_STRVR</name>
<dbReference type="AlphaFoldDB" id="A0A0L8K9J4"/>
<dbReference type="Proteomes" id="UP000037023">
    <property type="component" value="Unassembled WGS sequence"/>
</dbReference>
<feature type="domain" description="Response regulatory" evidence="2">
    <location>
        <begin position="6"/>
        <end position="125"/>
    </location>
</feature>
<dbReference type="OrthoDB" id="3395459at2"/>
<organism evidence="3 4">
    <name type="scientific">Streptomyces viridochromogenes</name>
    <dbReference type="NCBI Taxonomy" id="1938"/>
    <lineage>
        <taxon>Bacteria</taxon>
        <taxon>Bacillati</taxon>
        <taxon>Actinomycetota</taxon>
        <taxon>Actinomycetes</taxon>
        <taxon>Kitasatosporales</taxon>
        <taxon>Streptomycetaceae</taxon>
        <taxon>Streptomyces</taxon>
    </lineage>
</organism>
<reference evidence="3 4" key="1">
    <citation type="submission" date="2015-06" db="EMBL/GenBank/DDBJ databases">
        <authorList>
            <person name="Hoefler B.C."/>
            <person name="Straight P.D."/>
        </authorList>
    </citation>
    <scope>NUCLEOTIDE SEQUENCE [LARGE SCALE GENOMIC DNA]</scope>
    <source>
        <strain evidence="3 4">NRRL 3427</strain>
    </source>
</reference>
<dbReference type="PROSITE" id="PS50110">
    <property type="entry name" value="RESPONSE_REGULATORY"/>
    <property type="match status" value="1"/>
</dbReference>
<accession>A0A0L8K9J4</accession>
<dbReference type="SUPFAM" id="SSF52172">
    <property type="entry name" value="CheY-like"/>
    <property type="match status" value="1"/>
</dbReference>
<sequence>MPSSVSVLLYSSDADTRAQIRLAVGRSPAPDIPPVTFVECATLPAVLLALDTTRFDACVLDGEAVPAGGIGVCRQIKNEVFQCPPVLLLIGRPQDAWLATWSHADATITLPPDPTETAASLATLLRA</sequence>
<dbReference type="InterPro" id="IPR001789">
    <property type="entry name" value="Sig_transdc_resp-reg_receiver"/>
</dbReference>
<comment type="caution">
    <text evidence="3">The sequence shown here is derived from an EMBL/GenBank/DDBJ whole genome shotgun (WGS) entry which is preliminary data.</text>
</comment>
<dbReference type="PATRIC" id="fig|1938.6.peg.4644"/>
<evidence type="ECO:0000313" key="3">
    <source>
        <dbReference type="EMBL" id="KOG22548.1"/>
    </source>
</evidence>
<proteinExistence type="predicted"/>
<evidence type="ECO:0000313" key="4">
    <source>
        <dbReference type="Proteomes" id="UP000037023"/>
    </source>
</evidence>
<dbReference type="RefSeq" id="WP_033207347.1">
    <property type="nucleotide sequence ID" value="NZ_LGUP01000238.1"/>
</dbReference>
<dbReference type="GO" id="GO:0000160">
    <property type="term" value="P:phosphorelay signal transduction system"/>
    <property type="evidence" value="ECO:0007669"/>
    <property type="project" value="InterPro"/>
</dbReference>